<organism evidence="4 5">
    <name type="scientific">Caldithrix abyssi DSM 13497</name>
    <dbReference type="NCBI Taxonomy" id="880073"/>
    <lineage>
        <taxon>Bacteria</taxon>
        <taxon>Pseudomonadati</taxon>
        <taxon>Calditrichota</taxon>
        <taxon>Calditrichia</taxon>
        <taxon>Calditrichales</taxon>
        <taxon>Calditrichaceae</taxon>
        <taxon>Caldithrix</taxon>
    </lineage>
</organism>
<dbReference type="AlphaFoldDB" id="H1XQH8"/>
<accession>H1XQH8</accession>
<evidence type="ECO:0000313" key="1">
    <source>
        <dbReference type="EMBL" id="APF16968.1"/>
    </source>
</evidence>
<dbReference type="KEGG" id="caby:Cabys_217"/>
<name>H1XQH8_CALAY</name>
<protein>
    <submittedName>
        <fullName evidence="4">Uncharacterized protein</fullName>
    </submittedName>
</protein>
<dbReference type="InParanoid" id="H1XQH8"/>
<dbReference type="Proteomes" id="UP000004671">
    <property type="component" value="Chromosome"/>
</dbReference>
<evidence type="ECO:0000313" key="6">
    <source>
        <dbReference type="Proteomes" id="UP000183868"/>
    </source>
</evidence>
<dbReference type="KEGG" id="caby:Cabys_3597"/>
<reference evidence="1 6" key="2">
    <citation type="submission" date="2016-11" db="EMBL/GenBank/DDBJ databases">
        <title>Genomic analysis of Caldithrix abyssi and proposal of a novel bacterial phylum Caldithrichaeota.</title>
        <authorList>
            <person name="Kublanov I."/>
            <person name="Sigalova O."/>
            <person name="Gavrilov S."/>
            <person name="Lebedinsky A."/>
            <person name="Ivanova N."/>
            <person name="Daum C."/>
            <person name="Reddy T."/>
            <person name="Klenk H.P."/>
            <person name="Goker M."/>
            <person name="Reva O."/>
            <person name="Miroshnichenko M."/>
            <person name="Kyprides N."/>
            <person name="Woyke T."/>
            <person name="Gelfand M."/>
        </authorList>
    </citation>
    <scope>NUCLEOTIDE SEQUENCE [LARGE SCALE GENOMIC DNA]</scope>
    <source>
        <strain evidence="1 6">LF13</strain>
    </source>
</reference>
<dbReference type="EMBL" id="CP018099">
    <property type="protein sequence ID" value="APF16968.1"/>
    <property type="molecule type" value="Genomic_DNA"/>
</dbReference>
<sequence>MFDKNNNRIRRGDFVRYDERIYRVSYIYFRTIILDDGEKKIALKVPRLTYPILNLEVVNHKTIIPN</sequence>
<dbReference type="HOGENOM" id="CLU_2822925_0_0_0"/>
<dbReference type="RefSeq" id="WP_006927363.1">
    <property type="nucleotide sequence ID" value="NZ_CM001402.1"/>
</dbReference>
<keyword evidence="5" id="KW-1185">Reference proteome</keyword>
<dbReference type="EMBL" id="CM001402">
    <property type="protein sequence ID" value="EHO40394.1"/>
    <property type="molecule type" value="Genomic_DNA"/>
</dbReference>
<dbReference type="EMBL" id="CM001402">
    <property type="protein sequence ID" value="EHO41124.1"/>
    <property type="molecule type" value="Genomic_DNA"/>
</dbReference>
<dbReference type="Proteomes" id="UP000183868">
    <property type="component" value="Chromosome"/>
</dbReference>
<dbReference type="PaxDb" id="880073-Calab_0755"/>
<proteinExistence type="predicted"/>
<evidence type="ECO:0000313" key="2">
    <source>
        <dbReference type="EMBL" id="APF20343.1"/>
    </source>
</evidence>
<evidence type="ECO:0000313" key="3">
    <source>
        <dbReference type="EMBL" id="EHO40394.1"/>
    </source>
</evidence>
<gene>
    <name evidence="1" type="ORF">Cabys_217</name>
    <name evidence="2" type="ORF">Cabys_3597</name>
    <name evidence="3" type="ORF">Calab_0755</name>
    <name evidence="4" type="ORF">Calab_1504</name>
</gene>
<dbReference type="EMBL" id="CP018099">
    <property type="protein sequence ID" value="APF20343.1"/>
    <property type="molecule type" value="Genomic_DNA"/>
</dbReference>
<dbReference type="STRING" id="880073.Cabys_217"/>
<evidence type="ECO:0000313" key="4">
    <source>
        <dbReference type="EMBL" id="EHO41124.1"/>
    </source>
</evidence>
<evidence type="ECO:0000313" key="5">
    <source>
        <dbReference type="Proteomes" id="UP000004671"/>
    </source>
</evidence>
<reference evidence="4 5" key="1">
    <citation type="submission" date="2011-09" db="EMBL/GenBank/DDBJ databases">
        <title>The permanent draft genome of Caldithrix abyssi DSM 13497.</title>
        <authorList>
            <consortium name="US DOE Joint Genome Institute (JGI-PGF)"/>
            <person name="Lucas S."/>
            <person name="Han J."/>
            <person name="Lapidus A."/>
            <person name="Bruce D."/>
            <person name="Goodwin L."/>
            <person name="Pitluck S."/>
            <person name="Peters L."/>
            <person name="Kyrpides N."/>
            <person name="Mavromatis K."/>
            <person name="Ivanova N."/>
            <person name="Mikhailova N."/>
            <person name="Chertkov O."/>
            <person name="Detter J.C."/>
            <person name="Tapia R."/>
            <person name="Han C."/>
            <person name="Land M."/>
            <person name="Hauser L."/>
            <person name="Markowitz V."/>
            <person name="Cheng J.-F."/>
            <person name="Hugenholtz P."/>
            <person name="Woyke T."/>
            <person name="Wu D."/>
            <person name="Spring S."/>
            <person name="Brambilla E."/>
            <person name="Klenk H.-P."/>
            <person name="Eisen J.A."/>
        </authorList>
    </citation>
    <scope>NUCLEOTIDE SEQUENCE [LARGE SCALE GENOMIC DNA]</scope>
    <source>
        <strain evidence="4 5">DSM 13497</strain>
    </source>
</reference>